<feature type="transmembrane region" description="Helical" evidence="1">
    <location>
        <begin position="6"/>
        <end position="28"/>
    </location>
</feature>
<dbReference type="RefSeq" id="WP_169400210.1">
    <property type="nucleotide sequence ID" value="NZ_BAAAJH010000001.1"/>
</dbReference>
<gene>
    <name evidence="2" type="ORF">HF577_34540</name>
</gene>
<keyword evidence="3" id="KW-1185">Reference proteome</keyword>
<accession>A0ABX1RSP4</accession>
<evidence type="ECO:0008006" key="4">
    <source>
        <dbReference type="Google" id="ProtNLM"/>
    </source>
</evidence>
<sequence length="152" mass="14406">MPQSLRLVLGSLLVLAGLALIAVAVLGARSRLRRNAWLGVRTETTLSSHAAFVIGNRAAAAPAGAAGAVAVAGGAVLLSGADGVLGWVVLAVAVVGTLGLAGVAGVVGDRAATSVPPPAFAPSGCSGTCAGCDLVAGCRDTAAGVPSGAEQG</sequence>
<reference evidence="2 3" key="1">
    <citation type="submission" date="2020-04" db="EMBL/GenBank/DDBJ databases">
        <authorList>
            <person name="Klaysubun C."/>
            <person name="Duangmal K."/>
            <person name="Lipun K."/>
        </authorList>
    </citation>
    <scope>NUCLEOTIDE SEQUENCE [LARGE SCALE GENOMIC DNA]</scope>
    <source>
        <strain evidence="2 3">JCM 11839</strain>
    </source>
</reference>
<dbReference type="Proteomes" id="UP001296706">
    <property type="component" value="Unassembled WGS sequence"/>
</dbReference>
<evidence type="ECO:0000256" key="1">
    <source>
        <dbReference type="SAM" id="Phobius"/>
    </source>
</evidence>
<keyword evidence="1" id="KW-0812">Transmembrane</keyword>
<dbReference type="Pfam" id="PF13630">
    <property type="entry name" value="SdpI"/>
    <property type="match status" value="1"/>
</dbReference>
<protein>
    <recommendedName>
        <fullName evidence="4">SdpI/YhfL family protein</fullName>
    </recommendedName>
</protein>
<dbReference type="EMBL" id="JAAXKY010000205">
    <property type="protein sequence ID" value="NMH82196.1"/>
    <property type="molecule type" value="Genomic_DNA"/>
</dbReference>
<feature type="transmembrane region" description="Helical" evidence="1">
    <location>
        <begin position="84"/>
        <end position="107"/>
    </location>
</feature>
<evidence type="ECO:0000313" key="3">
    <source>
        <dbReference type="Proteomes" id="UP001296706"/>
    </source>
</evidence>
<feature type="transmembrane region" description="Helical" evidence="1">
    <location>
        <begin position="58"/>
        <end position="78"/>
    </location>
</feature>
<name>A0ABX1RSP4_9PSEU</name>
<proteinExistence type="predicted"/>
<keyword evidence="1" id="KW-0472">Membrane</keyword>
<keyword evidence="1" id="KW-1133">Transmembrane helix</keyword>
<organism evidence="2 3">
    <name type="scientific">Pseudonocardia xinjiangensis</name>
    <dbReference type="NCBI Taxonomy" id="75289"/>
    <lineage>
        <taxon>Bacteria</taxon>
        <taxon>Bacillati</taxon>
        <taxon>Actinomycetota</taxon>
        <taxon>Actinomycetes</taxon>
        <taxon>Pseudonocardiales</taxon>
        <taxon>Pseudonocardiaceae</taxon>
        <taxon>Pseudonocardia</taxon>
    </lineage>
</organism>
<dbReference type="InterPro" id="IPR025962">
    <property type="entry name" value="SdpI/YhfL"/>
</dbReference>
<evidence type="ECO:0000313" key="2">
    <source>
        <dbReference type="EMBL" id="NMH82196.1"/>
    </source>
</evidence>
<comment type="caution">
    <text evidence="2">The sequence shown here is derived from an EMBL/GenBank/DDBJ whole genome shotgun (WGS) entry which is preliminary data.</text>
</comment>